<feature type="domain" description="Tudor" evidence="2">
    <location>
        <begin position="192"/>
        <end position="249"/>
    </location>
</feature>
<dbReference type="InterPro" id="IPR002999">
    <property type="entry name" value="Tudor"/>
</dbReference>
<feature type="region of interest" description="Disordered" evidence="1">
    <location>
        <begin position="1"/>
        <end position="33"/>
    </location>
</feature>
<dbReference type="OrthoDB" id="2505887at2759"/>
<evidence type="ECO:0000313" key="4">
    <source>
        <dbReference type="Proteomes" id="UP000789739"/>
    </source>
</evidence>
<dbReference type="SUPFAM" id="SSF63748">
    <property type="entry name" value="Tudor/PWWP/MBT"/>
    <property type="match status" value="1"/>
</dbReference>
<keyword evidence="4" id="KW-1185">Reference proteome</keyword>
<dbReference type="CDD" id="cd04508">
    <property type="entry name" value="Tudor_SF"/>
    <property type="match status" value="1"/>
</dbReference>
<dbReference type="Proteomes" id="UP000789739">
    <property type="component" value="Unassembled WGS sequence"/>
</dbReference>
<dbReference type="EMBL" id="CAJVPI010000577">
    <property type="protein sequence ID" value="CAG8551927.1"/>
    <property type="molecule type" value="Genomic_DNA"/>
</dbReference>
<protein>
    <submittedName>
        <fullName evidence="3">4019_t:CDS:1</fullName>
    </submittedName>
</protein>
<dbReference type="Gene3D" id="2.30.30.140">
    <property type="match status" value="1"/>
</dbReference>
<comment type="caution">
    <text evidence="3">The sequence shown here is derived from an EMBL/GenBank/DDBJ whole genome shotgun (WGS) entry which is preliminary data.</text>
</comment>
<proteinExistence type="predicted"/>
<reference evidence="3" key="1">
    <citation type="submission" date="2021-06" db="EMBL/GenBank/DDBJ databases">
        <authorList>
            <person name="Kallberg Y."/>
            <person name="Tangrot J."/>
            <person name="Rosling A."/>
        </authorList>
    </citation>
    <scope>NUCLEOTIDE SEQUENCE</scope>
    <source>
        <strain evidence="3">BR232B</strain>
    </source>
</reference>
<name>A0A9N9FRU6_9GLOM</name>
<evidence type="ECO:0000313" key="3">
    <source>
        <dbReference type="EMBL" id="CAG8551927.1"/>
    </source>
</evidence>
<evidence type="ECO:0000259" key="2">
    <source>
        <dbReference type="SMART" id="SM00333"/>
    </source>
</evidence>
<evidence type="ECO:0000256" key="1">
    <source>
        <dbReference type="SAM" id="MobiDB-lite"/>
    </source>
</evidence>
<sequence length="253" mass="29463">MKANNRKRTHDNGTTSPPVSQRPLRRQKSKIPAMPEKFDTRVLPKIVWVVYETEGLWWPGEIINESKSEIPLKVKRFGRIKPNTIEISDPSSEYIVPFCHSLSSTFREDGLKSSRKNEFLRAFELAQEKYVEDNDGLPTAYWAIQTVVSAKSQRKKIDKPIAVGQSNDNYSNLDHDKMQDDYSTELSELDASLKIPGESVLAHYRKNKLYYPARIDEFKKPNKYRITFLDGARNTCRRDEFYTIYEKKFQTCP</sequence>
<organism evidence="3 4">
    <name type="scientific">Paraglomus brasilianum</name>
    <dbReference type="NCBI Taxonomy" id="144538"/>
    <lineage>
        <taxon>Eukaryota</taxon>
        <taxon>Fungi</taxon>
        <taxon>Fungi incertae sedis</taxon>
        <taxon>Mucoromycota</taxon>
        <taxon>Glomeromycotina</taxon>
        <taxon>Glomeromycetes</taxon>
        <taxon>Paraglomerales</taxon>
        <taxon>Paraglomeraceae</taxon>
        <taxon>Paraglomus</taxon>
    </lineage>
</organism>
<dbReference type="AlphaFoldDB" id="A0A9N9FRU6"/>
<dbReference type="SMART" id="SM00333">
    <property type="entry name" value="TUDOR"/>
    <property type="match status" value="1"/>
</dbReference>
<gene>
    <name evidence="3" type="ORF">PBRASI_LOCUS5135</name>
</gene>
<accession>A0A9N9FRU6</accession>
<feature type="non-terminal residue" evidence="3">
    <location>
        <position position="253"/>
    </location>
</feature>